<dbReference type="EMBL" id="JACHIP010000002">
    <property type="protein sequence ID" value="MBB5057158.1"/>
    <property type="molecule type" value="Genomic_DNA"/>
</dbReference>
<dbReference type="AlphaFoldDB" id="A0A7W7ZC80"/>
<proteinExistence type="predicted"/>
<keyword evidence="2" id="KW-1185">Reference proteome</keyword>
<evidence type="ECO:0000313" key="2">
    <source>
        <dbReference type="Proteomes" id="UP000540989"/>
    </source>
</evidence>
<name>A0A7W7ZC80_9BACT</name>
<dbReference type="Proteomes" id="UP000540989">
    <property type="component" value="Unassembled WGS sequence"/>
</dbReference>
<dbReference type="RefSeq" id="WP_184215693.1">
    <property type="nucleotide sequence ID" value="NZ_JACHIP010000002.1"/>
</dbReference>
<gene>
    <name evidence="1" type="ORF">HDF16_001843</name>
</gene>
<accession>A0A7W7ZC80</accession>
<evidence type="ECO:0000313" key="1">
    <source>
        <dbReference type="EMBL" id="MBB5057158.1"/>
    </source>
</evidence>
<organism evidence="1 2">
    <name type="scientific">Granulicella aggregans</name>
    <dbReference type="NCBI Taxonomy" id="474949"/>
    <lineage>
        <taxon>Bacteria</taxon>
        <taxon>Pseudomonadati</taxon>
        <taxon>Acidobacteriota</taxon>
        <taxon>Terriglobia</taxon>
        <taxon>Terriglobales</taxon>
        <taxon>Acidobacteriaceae</taxon>
        <taxon>Granulicella</taxon>
    </lineage>
</organism>
<protein>
    <submittedName>
        <fullName evidence="1">Uncharacterized protein</fullName>
    </submittedName>
</protein>
<comment type="caution">
    <text evidence="1">The sequence shown here is derived from an EMBL/GenBank/DDBJ whole genome shotgun (WGS) entry which is preliminary data.</text>
</comment>
<sequence length="78" mass="8716">MPPPRIEKHSNDLKLQRILSAPTWRARFFEAAANAAAAIVKYSIEQQDAIGASVWMERQRFFRRKAVLSGAAAAMDSV</sequence>
<reference evidence="1 2" key="1">
    <citation type="submission" date="2020-08" db="EMBL/GenBank/DDBJ databases">
        <title>Genomic Encyclopedia of Type Strains, Phase IV (KMG-V): Genome sequencing to study the core and pangenomes of soil and plant-associated prokaryotes.</title>
        <authorList>
            <person name="Whitman W."/>
        </authorList>
    </citation>
    <scope>NUCLEOTIDE SEQUENCE [LARGE SCALE GENOMIC DNA]</scope>
    <source>
        <strain evidence="1 2">M8UP14</strain>
    </source>
</reference>